<dbReference type="KEGG" id="yti:FNA67_16825"/>
<dbReference type="RefSeq" id="WP_049706244.1">
    <property type="nucleotide sequence ID" value="NZ_BMFM01000001.1"/>
</dbReference>
<dbReference type="AlphaFoldDB" id="A0A5B9DRK1"/>
<organism evidence="1 2">
    <name type="scientific">Paradevosia tibetensis</name>
    <dbReference type="NCBI Taxonomy" id="1447062"/>
    <lineage>
        <taxon>Bacteria</taxon>
        <taxon>Pseudomonadati</taxon>
        <taxon>Pseudomonadota</taxon>
        <taxon>Alphaproteobacteria</taxon>
        <taxon>Hyphomicrobiales</taxon>
        <taxon>Devosiaceae</taxon>
        <taxon>Paradevosia</taxon>
    </lineage>
</organism>
<evidence type="ECO:0000313" key="1">
    <source>
        <dbReference type="EMBL" id="QEE21746.1"/>
    </source>
</evidence>
<dbReference type="Proteomes" id="UP000321062">
    <property type="component" value="Chromosome"/>
</dbReference>
<evidence type="ECO:0000313" key="2">
    <source>
        <dbReference type="Proteomes" id="UP000321062"/>
    </source>
</evidence>
<protein>
    <submittedName>
        <fullName evidence="1">Uncharacterized protein</fullName>
    </submittedName>
</protein>
<reference evidence="1 2" key="1">
    <citation type="journal article" date="2015" name="Int. J. Syst. Evol. Microbiol.">
        <title>Youhaiella tibetensis gen. nov., sp. nov., isolated from subsurface sediment.</title>
        <authorList>
            <person name="Wang Y.X."/>
            <person name="Huang F.Q."/>
            <person name="Nogi Y."/>
            <person name="Pang S.J."/>
            <person name="Wang P.K."/>
            <person name="Lv J."/>
        </authorList>
    </citation>
    <scope>NUCLEOTIDE SEQUENCE [LARGE SCALE GENOMIC DNA]</scope>
    <source>
        <strain evidence="2">fig4</strain>
    </source>
</reference>
<sequence length="143" mass="15585">MGPIVKSLAGLAVAATLAASAPVLAEGNLAANGTDLPELKIDTENLKFSETEYQLETGKYYRLDITSDGGEEMAFVFPELVRNSWINQIVVNDLEVKAGGLYSLEFDDGGTFNISFVPVRPGEYDFWVPGYENKGLKGKFIVK</sequence>
<keyword evidence="2" id="KW-1185">Reference proteome</keyword>
<dbReference type="OrthoDB" id="5343781at2"/>
<dbReference type="Gene3D" id="2.60.40.420">
    <property type="entry name" value="Cupredoxins - blue copper proteins"/>
    <property type="match status" value="1"/>
</dbReference>
<dbReference type="InterPro" id="IPR008972">
    <property type="entry name" value="Cupredoxin"/>
</dbReference>
<proteinExistence type="predicted"/>
<gene>
    <name evidence="1" type="ORF">FNA67_16825</name>
</gene>
<name>A0A5B9DRK1_9HYPH</name>
<dbReference type="SUPFAM" id="SSF49503">
    <property type="entry name" value="Cupredoxins"/>
    <property type="match status" value="1"/>
</dbReference>
<accession>A0A5B9DRK1</accession>
<dbReference type="EMBL" id="CP041690">
    <property type="protein sequence ID" value="QEE21746.1"/>
    <property type="molecule type" value="Genomic_DNA"/>
</dbReference>